<evidence type="ECO:0000313" key="4">
    <source>
        <dbReference type="EMBL" id="MEE1945356.1"/>
    </source>
</evidence>
<keyword evidence="1" id="KW-0812">Transmembrane</keyword>
<dbReference type="GO" id="GO:0016301">
    <property type="term" value="F:kinase activity"/>
    <property type="evidence" value="ECO:0007669"/>
    <property type="project" value="UniProtKB-KW"/>
</dbReference>
<dbReference type="Pfam" id="PF02518">
    <property type="entry name" value="HATPase_c"/>
    <property type="match status" value="1"/>
</dbReference>
<feature type="domain" description="Histidine kinase/HSP90-like ATPase" evidence="2">
    <location>
        <begin position="460"/>
        <end position="531"/>
    </location>
</feature>
<dbReference type="PANTHER" id="PTHR34220">
    <property type="entry name" value="SENSOR HISTIDINE KINASE YPDA"/>
    <property type="match status" value="1"/>
</dbReference>
<dbReference type="RefSeq" id="WP_330107699.1">
    <property type="nucleotide sequence ID" value="NZ_JAZDQT010000001.1"/>
</dbReference>
<dbReference type="EMBL" id="JAZDQT010000001">
    <property type="protein sequence ID" value="MEE1945356.1"/>
    <property type="molecule type" value="Genomic_DNA"/>
</dbReference>
<accession>A0ABU7I7T1</accession>
<evidence type="ECO:0000259" key="3">
    <source>
        <dbReference type="Pfam" id="PF06580"/>
    </source>
</evidence>
<dbReference type="SUPFAM" id="SSF55874">
    <property type="entry name" value="ATPase domain of HSP90 chaperone/DNA topoisomerase II/histidine kinase"/>
    <property type="match status" value="1"/>
</dbReference>
<evidence type="ECO:0000259" key="2">
    <source>
        <dbReference type="Pfam" id="PF02518"/>
    </source>
</evidence>
<dbReference type="PROSITE" id="PS51257">
    <property type="entry name" value="PROKAR_LIPOPROTEIN"/>
    <property type="match status" value="1"/>
</dbReference>
<keyword evidence="1" id="KW-1133">Transmembrane helix</keyword>
<gene>
    <name evidence="4" type="ORF">VRU48_09565</name>
</gene>
<name>A0ABU7I7T1_9SPHI</name>
<comment type="caution">
    <text evidence="4">The sequence shown here is derived from an EMBL/GenBank/DDBJ whole genome shotgun (WGS) entry which is preliminary data.</text>
</comment>
<dbReference type="PANTHER" id="PTHR34220:SF7">
    <property type="entry name" value="SENSOR HISTIDINE KINASE YPDA"/>
    <property type="match status" value="1"/>
</dbReference>
<dbReference type="InterPro" id="IPR050640">
    <property type="entry name" value="Bact_2-comp_sensor_kinase"/>
</dbReference>
<dbReference type="InterPro" id="IPR010559">
    <property type="entry name" value="Sig_transdc_His_kin_internal"/>
</dbReference>
<keyword evidence="4" id="KW-0808">Transferase</keyword>
<dbReference type="InterPro" id="IPR036890">
    <property type="entry name" value="HATPase_C_sf"/>
</dbReference>
<feature type="transmembrane region" description="Helical" evidence="1">
    <location>
        <begin position="322"/>
        <end position="342"/>
    </location>
</feature>
<sequence length="556" mass="63046">MKNYLAIVLLFIASSCFGQIGGMKSVTLNPFPGYYRNYVNVLTLGYNESAEAIYLSADSATKKASEMLIYPAKPKTFFFYLEGAHQIELRADIAHDSLKNYRYTVIADDTIVLAKELHPTAIKGNRMFSANLGTYEVANRKLVLTVYKVGDRDNGRETIIYNKKLGPVHIISAELVKEIEAKEKPLVEKKIENNQTTTTTTVVTAQSESVNMNIQGHLVSMDAKRSYAEIVIGPTENIFLYQILIKRQEGDNLETTLLDNQNWISDTYGNLTTRLDIKHFLKPGKYEIVIFPRIGKIDFNKMENGVKINFEMRKPALSTKEIGLYAGLVFLMLLVVFAVIIVTTKRKNRKKLLAEQQQKEMAKTQLATVRSQLNPHFLFNALAGIQNLMNQHKTDEANRYLAKFARLTRNVLDNKELISLADEKALIDDYLQMEQLRFGFAYQISIDPQLVIVDVEIPAMLLQPFVENAVKHGIAEMEEAGQISIEFTKQNEDLVLTVKDNGQGFDTTKNYEGLGLQLSKNRIALLNTIYKQTPFVLHMDARANETTMTITLTQWL</sequence>
<dbReference type="Pfam" id="PF06580">
    <property type="entry name" value="His_kinase"/>
    <property type="match status" value="1"/>
</dbReference>
<keyword evidence="5" id="KW-1185">Reference proteome</keyword>
<evidence type="ECO:0000256" key="1">
    <source>
        <dbReference type="SAM" id="Phobius"/>
    </source>
</evidence>
<dbReference type="Proteomes" id="UP001336835">
    <property type="component" value="Unassembled WGS sequence"/>
</dbReference>
<protein>
    <submittedName>
        <fullName evidence="4">Histidine kinase</fullName>
    </submittedName>
</protein>
<dbReference type="InterPro" id="IPR003594">
    <property type="entry name" value="HATPase_dom"/>
</dbReference>
<organism evidence="4 5">
    <name type="scientific">Pedobacter albus</name>
    <dbReference type="NCBI Taxonomy" id="3113905"/>
    <lineage>
        <taxon>Bacteria</taxon>
        <taxon>Pseudomonadati</taxon>
        <taxon>Bacteroidota</taxon>
        <taxon>Sphingobacteriia</taxon>
        <taxon>Sphingobacteriales</taxon>
        <taxon>Sphingobacteriaceae</taxon>
        <taxon>Pedobacter</taxon>
    </lineage>
</organism>
<evidence type="ECO:0000313" key="5">
    <source>
        <dbReference type="Proteomes" id="UP001336835"/>
    </source>
</evidence>
<dbReference type="Gene3D" id="3.30.565.10">
    <property type="entry name" value="Histidine kinase-like ATPase, C-terminal domain"/>
    <property type="match status" value="1"/>
</dbReference>
<reference evidence="4 5" key="1">
    <citation type="submission" date="2024-01" db="EMBL/GenBank/DDBJ databases">
        <title>Pedobacter sp. nov., isolated from fresh soil.</title>
        <authorList>
            <person name="Le N.T.T."/>
        </authorList>
    </citation>
    <scope>NUCLEOTIDE SEQUENCE [LARGE SCALE GENOMIC DNA]</scope>
    <source>
        <strain evidence="4 5">KR3-3</strain>
    </source>
</reference>
<proteinExistence type="predicted"/>
<feature type="domain" description="Signal transduction histidine kinase internal region" evidence="3">
    <location>
        <begin position="365"/>
        <end position="439"/>
    </location>
</feature>
<keyword evidence="4" id="KW-0418">Kinase</keyword>
<keyword evidence="1" id="KW-0472">Membrane</keyword>